<sequence length="396" mass="45806">MTDNNDKLPTISLIVGLKNNLSYSKVFYQSLRKFHPTTELIFVSYGSNDGTDEWLDQLDDEYLKYYHDVAPKTLSDTYNKGVSLATSELVAFLHNDMIISSHFVAPLQQAYRPGTVLFYTVVEPPIFAKDVHDWKIIADFGADLETLDAEGFIRFTEERLADEQLVPHATTDLSFFLCVDREVLLKMGGLDPLFNPMFCEDNDLLFRFTLQNLEMVQVPGALAYHFVSKTSRFSVDYERNSKAIERASSANFYRKWRFGPFSPVKHRYDLAALVHHGVAEDIAAIEPYFAQLYTDIDATDYIRSQQAATDFDLSARIQPIAKLAKHDILVELDMRKVNEQDLERLPYLTEIIHRKIFKKRNLLGRLFFNRKKFSIGRLRFRVRALNPSEFQLIVKK</sequence>
<feature type="domain" description="Glycosyltransferase 2-like" evidence="1">
    <location>
        <begin position="13"/>
        <end position="135"/>
    </location>
</feature>
<proteinExistence type="predicted"/>
<dbReference type="RefSeq" id="WP_274268226.1">
    <property type="nucleotide sequence ID" value="NZ_CP117880.1"/>
</dbReference>
<dbReference type="GO" id="GO:0016757">
    <property type="term" value="F:glycosyltransferase activity"/>
    <property type="evidence" value="ECO:0007669"/>
    <property type="project" value="UniProtKB-KW"/>
</dbReference>
<keyword evidence="2" id="KW-0808">Transferase</keyword>
<dbReference type="InterPro" id="IPR001173">
    <property type="entry name" value="Glyco_trans_2-like"/>
</dbReference>
<keyword evidence="2" id="KW-0328">Glycosyltransferase</keyword>
<dbReference type="PANTHER" id="PTHR43179:SF7">
    <property type="entry name" value="RHAMNOSYLTRANSFERASE WBBL"/>
    <property type="match status" value="1"/>
</dbReference>
<dbReference type="SUPFAM" id="SSF53448">
    <property type="entry name" value="Nucleotide-diphospho-sugar transferases"/>
    <property type="match status" value="1"/>
</dbReference>
<dbReference type="Pfam" id="PF00535">
    <property type="entry name" value="Glycos_transf_2"/>
    <property type="match status" value="1"/>
</dbReference>
<dbReference type="PANTHER" id="PTHR43179">
    <property type="entry name" value="RHAMNOSYLTRANSFERASE WBBL"/>
    <property type="match status" value="1"/>
</dbReference>
<dbReference type="Gene3D" id="3.90.550.10">
    <property type="entry name" value="Spore Coat Polysaccharide Biosynthesis Protein SpsA, Chain A"/>
    <property type="match status" value="1"/>
</dbReference>
<evidence type="ECO:0000313" key="3">
    <source>
        <dbReference type="Proteomes" id="UP001221558"/>
    </source>
</evidence>
<organism evidence="2 3">
    <name type="scientific">Sphingobacterium oryzagri</name>
    <dbReference type="NCBI Taxonomy" id="3025669"/>
    <lineage>
        <taxon>Bacteria</taxon>
        <taxon>Pseudomonadati</taxon>
        <taxon>Bacteroidota</taxon>
        <taxon>Sphingobacteriia</taxon>
        <taxon>Sphingobacteriales</taxon>
        <taxon>Sphingobacteriaceae</taxon>
        <taxon>Sphingobacterium</taxon>
    </lineage>
</organism>
<evidence type="ECO:0000313" key="2">
    <source>
        <dbReference type="EMBL" id="WDF69513.1"/>
    </source>
</evidence>
<gene>
    <name evidence="2" type="ORF">PQ465_03840</name>
</gene>
<protein>
    <submittedName>
        <fullName evidence="2">Glycosyltransferase</fullName>
        <ecNumber evidence="2">2.4.-.-</ecNumber>
    </submittedName>
</protein>
<dbReference type="InterPro" id="IPR029044">
    <property type="entry name" value="Nucleotide-diphossugar_trans"/>
</dbReference>
<dbReference type="EC" id="2.4.-.-" evidence="2"/>
<evidence type="ECO:0000259" key="1">
    <source>
        <dbReference type="Pfam" id="PF00535"/>
    </source>
</evidence>
<reference evidence="2 3" key="1">
    <citation type="submission" date="2023-02" db="EMBL/GenBank/DDBJ databases">
        <title>Genome sequence of Sphingobacterium sp. KACC 22765.</title>
        <authorList>
            <person name="Kim S."/>
            <person name="Heo J."/>
            <person name="Kwon S.-W."/>
        </authorList>
    </citation>
    <scope>NUCLEOTIDE SEQUENCE [LARGE SCALE GENOMIC DNA]</scope>
    <source>
        <strain evidence="2 3">KACC 22765</strain>
    </source>
</reference>
<keyword evidence="3" id="KW-1185">Reference proteome</keyword>
<accession>A0ABY7WIT1</accession>
<name>A0ABY7WIT1_9SPHI</name>
<dbReference type="EMBL" id="CP117880">
    <property type="protein sequence ID" value="WDF69513.1"/>
    <property type="molecule type" value="Genomic_DNA"/>
</dbReference>
<dbReference type="Proteomes" id="UP001221558">
    <property type="component" value="Chromosome"/>
</dbReference>